<feature type="domain" description="OLD protein-like TOPRIM" evidence="1">
    <location>
        <begin position="47"/>
        <end position="112"/>
    </location>
</feature>
<reference evidence="2" key="2">
    <citation type="journal article" date="2014" name="ISME J.">
        <title>Microbial stratification in low pH oxic and suboxic macroscopic growths along an acid mine drainage.</title>
        <authorList>
            <person name="Mendez-Garcia C."/>
            <person name="Mesa V."/>
            <person name="Sprenger R.R."/>
            <person name="Richter M."/>
            <person name="Diez M.S."/>
            <person name="Solano J."/>
            <person name="Bargiela R."/>
            <person name="Golyshina O.V."/>
            <person name="Manteca A."/>
            <person name="Ramos J.L."/>
            <person name="Gallego J.R."/>
            <person name="Llorente I."/>
            <person name="Martins Dos Santos V.A."/>
            <person name="Jensen O.N."/>
            <person name="Pelaez A.I."/>
            <person name="Sanchez J."/>
            <person name="Ferrer M."/>
        </authorList>
    </citation>
    <scope>NUCLEOTIDE SEQUENCE</scope>
</reference>
<evidence type="ECO:0000259" key="1">
    <source>
        <dbReference type="Pfam" id="PF20469"/>
    </source>
</evidence>
<accession>T1DFY2</accession>
<gene>
    <name evidence="2" type="ORF">B1A_00506</name>
</gene>
<reference evidence="2" key="1">
    <citation type="submission" date="2013-08" db="EMBL/GenBank/DDBJ databases">
        <authorList>
            <person name="Mendez C."/>
            <person name="Richter M."/>
            <person name="Ferrer M."/>
            <person name="Sanchez J."/>
        </authorList>
    </citation>
    <scope>NUCLEOTIDE SEQUENCE</scope>
</reference>
<sequence>NLERVRLVEDHGKEEGAVLSSNVLTRDRDTLFPLQGALGYDLVQHLFVAENNVVVEGTSDYAYLRLISDYLASKEGRISLDRRWSIVPVGGADLIPTFVALLGNHLKVTVLVDSRKEGNQRLDRMAKDGYLEKQRIILIGEVLGRKTGDIEDMFEEDEYLELYNKAFGKSVQAKDLNGNGPIVTRIARHEGMDRYEPRTPGGRAAARARNHAVQTERRHAEAVRGSVRADQQDARYMTARTMARN</sequence>
<comment type="caution">
    <text evidence="2">The sequence shown here is derived from an EMBL/GenBank/DDBJ whole genome shotgun (WGS) entry which is preliminary data.</text>
</comment>
<proteinExistence type="predicted"/>
<dbReference type="EMBL" id="AUZX01000381">
    <property type="protein sequence ID" value="EQD80800.1"/>
    <property type="molecule type" value="Genomic_DNA"/>
</dbReference>
<dbReference type="AlphaFoldDB" id="T1DFY2"/>
<feature type="non-terminal residue" evidence="2">
    <location>
        <position position="1"/>
    </location>
</feature>
<dbReference type="Pfam" id="PF20469">
    <property type="entry name" value="OLD-like_TOPRIM"/>
    <property type="match status" value="1"/>
</dbReference>
<evidence type="ECO:0000313" key="2">
    <source>
        <dbReference type="EMBL" id="EQD80800.1"/>
    </source>
</evidence>
<protein>
    <recommendedName>
        <fullName evidence="1">OLD protein-like TOPRIM domain-containing protein</fullName>
    </recommendedName>
</protein>
<name>T1DFY2_9ZZZZ</name>
<organism evidence="2">
    <name type="scientific">mine drainage metagenome</name>
    <dbReference type="NCBI Taxonomy" id="410659"/>
    <lineage>
        <taxon>unclassified sequences</taxon>
        <taxon>metagenomes</taxon>
        <taxon>ecological metagenomes</taxon>
    </lineage>
</organism>
<dbReference type="InterPro" id="IPR034139">
    <property type="entry name" value="TOPRIM_OLD"/>
</dbReference>